<name>A0A4U5NXR5_STECR</name>
<feature type="region of interest" description="Disordered" evidence="4">
    <location>
        <begin position="68"/>
        <end position="90"/>
    </location>
</feature>
<dbReference type="Proteomes" id="UP000298663">
    <property type="component" value="Unassembled WGS sequence"/>
</dbReference>
<dbReference type="Gene3D" id="1.20.5.4770">
    <property type="match status" value="1"/>
</dbReference>
<protein>
    <recommendedName>
        <fullName evidence="5">A20-type domain-containing protein</fullName>
    </recommendedName>
</protein>
<evidence type="ECO:0000256" key="3">
    <source>
        <dbReference type="ARBA" id="ARBA00022833"/>
    </source>
</evidence>
<keyword evidence="2" id="KW-0863">Zinc-finger</keyword>
<dbReference type="GO" id="GO:0003677">
    <property type="term" value="F:DNA binding"/>
    <property type="evidence" value="ECO:0007669"/>
    <property type="project" value="InterPro"/>
</dbReference>
<sequence>MVMCKVGCGFFGSEKFDSFCSKCFKEHCGEDHRTLAALPAAAPVSAPRELLPKAPLLAEYAPRVLPAPEKTKPVQTSSTESFPLAFRDLS</sequence>
<evidence type="ECO:0000256" key="2">
    <source>
        <dbReference type="ARBA" id="ARBA00022771"/>
    </source>
</evidence>
<feature type="domain" description="A20-type" evidence="5">
    <location>
        <begin position="1"/>
        <end position="32"/>
    </location>
</feature>
<reference evidence="6 7" key="2">
    <citation type="journal article" date="2019" name="G3 (Bethesda)">
        <title>Hybrid Assembly of the Genome of the Entomopathogenic Nematode Steinernema carpocapsae Identifies the X-Chromosome.</title>
        <authorList>
            <person name="Serra L."/>
            <person name="Macchietto M."/>
            <person name="Macias-Munoz A."/>
            <person name="McGill C.J."/>
            <person name="Rodriguez I.M."/>
            <person name="Rodriguez B."/>
            <person name="Murad R."/>
            <person name="Mortazavi A."/>
        </authorList>
    </citation>
    <scope>NUCLEOTIDE SEQUENCE [LARGE SCALE GENOMIC DNA]</scope>
    <source>
        <strain evidence="6 7">ALL</strain>
    </source>
</reference>
<gene>
    <name evidence="6" type="ORF">L596_012378</name>
</gene>
<evidence type="ECO:0000256" key="1">
    <source>
        <dbReference type="ARBA" id="ARBA00022723"/>
    </source>
</evidence>
<evidence type="ECO:0000256" key="4">
    <source>
        <dbReference type="SAM" id="MobiDB-lite"/>
    </source>
</evidence>
<dbReference type="SUPFAM" id="SSF57716">
    <property type="entry name" value="Glucocorticoid receptor-like (DNA-binding domain)"/>
    <property type="match status" value="1"/>
</dbReference>
<reference evidence="6 7" key="1">
    <citation type="journal article" date="2015" name="Genome Biol.">
        <title>Comparative genomics of Steinernema reveals deeply conserved gene regulatory networks.</title>
        <authorList>
            <person name="Dillman A.R."/>
            <person name="Macchietto M."/>
            <person name="Porter C.F."/>
            <person name="Rogers A."/>
            <person name="Williams B."/>
            <person name="Antoshechkin I."/>
            <person name="Lee M.M."/>
            <person name="Goodwin Z."/>
            <person name="Lu X."/>
            <person name="Lewis E.E."/>
            <person name="Goodrich-Blair H."/>
            <person name="Stock S.P."/>
            <person name="Adams B.J."/>
            <person name="Sternberg P.W."/>
            <person name="Mortazavi A."/>
        </authorList>
    </citation>
    <scope>NUCLEOTIDE SEQUENCE [LARGE SCALE GENOMIC DNA]</scope>
    <source>
        <strain evidence="6 7">ALL</strain>
    </source>
</reference>
<evidence type="ECO:0000259" key="5">
    <source>
        <dbReference type="PROSITE" id="PS51036"/>
    </source>
</evidence>
<dbReference type="GO" id="GO:0008270">
    <property type="term" value="F:zinc ion binding"/>
    <property type="evidence" value="ECO:0007669"/>
    <property type="project" value="UniProtKB-KW"/>
</dbReference>
<proteinExistence type="predicted"/>
<evidence type="ECO:0000313" key="7">
    <source>
        <dbReference type="Proteomes" id="UP000298663"/>
    </source>
</evidence>
<dbReference type="EMBL" id="AZBU02000003">
    <property type="protein sequence ID" value="TKR88083.1"/>
    <property type="molecule type" value="Genomic_DNA"/>
</dbReference>
<dbReference type="PROSITE" id="PS51036">
    <property type="entry name" value="ZF_A20"/>
    <property type="match status" value="1"/>
</dbReference>
<dbReference type="OrthoDB" id="428577at2759"/>
<comment type="caution">
    <text evidence="6">The sequence shown here is derived from an EMBL/GenBank/DDBJ whole genome shotgun (WGS) entry which is preliminary data.</text>
</comment>
<evidence type="ECO:0000313" key="6">
    <source>
        <dbReference type="EMBL" id="TKR88083.1"/>
    </source>
</evidence>
<keyword evidence="1" id="KW-0479">Metal-binding</keyword>
<dbReference type="InterPro" id="IPR002653">
    <property type="entry name" value="Znf_A20"/>
</dbReference>
<dbReference type="Pfam" id="PF01754">
    <property type="entry name" value="zf-A20"/>
    <property type="match status" value="1"/>
</dbReference>
<keyword evidence="3" id="KW-0862">Zinc</keyword>
<organism evidence="6 7">
    <name type="scientific">Steinernema carpocapsae</name>
    <name type="common">Entomopathogenic nematode</name>
    <dbReference type="NCBI Taxonomy" id="34508"/>
    <lineage>
        <taxon>Eukaryota</taxon>
        <taxon>Metazoa</taxon>
        <taxon>Ecdysozoa</taxon>
        <taxon>Nematoda</taxon>
        <taxon>Chromadorea</taxon>
        <taxon>Rhabditida</taxon>
        <taxon>Tylenchina</taxon>
        <taxon>Panagrolaimomorpha</taxon>
        <taxon>Strongyloidoidea</taxon>
        <taxon>Steinernematidae</taxon>
        <taxon>Steinernema</taxon>
    </lineage>
</organism>
<accession>A0A4U5NXR5</accession>
<keyword evidence="7" id="KW-1185">Reference proteome</keyword>
<dbReference type="AlphaFoldDB" id="A0A4U5NXR5"/>